<dbReference type="PANTHER" id="PTHR46430:SF2">
    <property type="entry name" value="CHITIN SYNTHASE REGULATORY FACTOR 4"/>
    <property type="match status" value="1"/>
</dbReference>
<dbReference type="InterPro" id="IPR051726">
    <property type="entry name" value="Chitin_Synth_Reg"/>
</dbReference>
<sequence>MAEVKKSKSFMAENTFANSNGNNITSLQSQSSLSRGKSVVGPRPLPTSTSSNSKRIDSSSSTIANIDSNSVNHSSEQYQNMQYTTTTTTTITPHIITNTFEQSRSGNPDAASTFPKLVSPKPHKPLPTVQNDITRALENQTPQQQTDQNQNNNSTNDARYPSSDTESWYAGDEKNLSQQQQGYFPPQQPQPQQAQSWTINSMQGPPPTQIQYPSPYNQPGRASEEITRTTSMSMSHSEQKKGHSSAPTSPIPPTLTIQEYHQYNNSERGGGPILSHSQSWNNMAGAGVSDTHRQQPVLTVKTDPLTLNVNNHNNGQFLGQGQYIQPNGVYPPNNQSSWNAPLLNGQQYNQYQNGRPISYGSGGIPSQQPSPNYFLRNSSPLGYARQPSPVQFGPDGLPLPSNRQSFYGPGRSPSPNFDNNRLSLAPRSPSPNFDNNRLSLAPRSPNTSNLRLLIDDKHAKRMTFTSYTLASDTTALQKYREAATKTNDPAVQVDYAKFLIGMTGFYIATNVNQDLDQNKTDTHTKLVNEAVYWIDKLARNNQPEAMYIKGTWYEYGKFTKEQNQEKALKYYMPASKQDHAKANTKIGEHYERQRNFGRAFSFLQKAASLGDVTALYRLALIYMLGDMKQEINHKQALIYLKQAASKADEDCPEGAFVYGMILAKDYHAANVPDELVVPDEREAIDLIQKAANLGYAPALYKMGVCYEYATLGCPFDPELSVSYYQRAADKGYVEADMALSKWYLCGAEGYFDQNEALAYIYAEKAAKKGLAAAEFAMGYFHEVGINTHVDPKIAHEWYSKAAVHGNQDAKERLSRGGTITRQEHEDTVQTKLKKQRKSDKDKDCVIQ</sequence>
<feature type="compositionally biased region" description="Polar residues" evidence="2">
    <location>
        <begin position="430"/>
        <end position="445"/>
    </location>
</feature>
<feature type="region of interest" description="Disordered" evidence="2">
    <location>
        <begin position="808"/>
        <end position="847"/>
    </location>
</feature>
<dbReference type="EMBL" id="CAJVPL010000076">
    <property type="protein sequence ID" value="CAG8442493.1"/>
    <property type="molecule type" value="Genomic_DNA"/>
</dbReference>
<protein>
    <submittedName>
        <fullName evidence="3">13680_t:CDS:1</fullName>
    </submittedName>
</protein>
<dbReference type="OrthoDB" id="272077at2759"/>
<feature type="region of interest" description="Disordered" evidence="2">
    <location>
        <begin position="100"/>
        <end position="128"/>
    </location>
</feature>
<feature type="compositionally biased region" description="Polar residues" evidence="2">
    <location>
        <begin position="413"/>
        <end position="422"/>
    </location>
</feature>
<feature type="compositionally biased region" description="Polar residues" evidence="2">
    <location>
        <begin position="364"/>
        <end position="380"/>
    </location>
</feature>
<feature type="compositionally biased region" description="Low complexity" evidence="2">
    <location>
        <begin position="344"/>
        <end position="354"/>
    </location>
</feature>
<feature type="compositionally biased region" description="Polar residues" evidence="2">
    <location>
        <begin position="63"/>
        <end position="76"/>
    </location>
</feature>
<keyword evidence="4" id="KW-1185">Reference proteome</keyword>
<evidence type="ECO:0000313" key="4">
    <source>
        <dbReference type="Proteomes" id="UP000789831"/>
    </source>
</evidence>
<evidence type="ECO:0000313" key="3">
    <source>
        <dbReference type="EMBL" id="CAG8442493.1"/>
    </source>
</evidence>
<feature type="region of interest" description="Disordered" evidence="2">
    <location>
        <begin position="318"/>
        <end position="445"/>
    </location>
</feature>
<feature type="compositionally biased region" description="Low complexity" evidence="2">
    <location>
        <begin position="47"/>
        <end position="62"/>
    </location>
</feature>
<dbReference type="SMART" id="SM00671">
    <property type="entry name" value="SEL1"/>
    <property type="match status" value="7"/>
</dbReference>
<feature type="compositionally biased region" description="Basic and acidic residues" evidence="2">
    <location>
        <begin position="838"/>
        <end position="847"/>
    </location>
</feature>
<feature type="compositionally biased region" description="Low complexity" evidence="2">
    <location>
        <begin position="141"/>
        <end position="156"/>
    </location>
</feature>
<name>A0A9N8V8V8_9GLOM</name>
<feature type="compositionally biased region" description="Polar residues" evidence="2">
    <location>
        <begin position="15"/>
        <end position="35"/>
    </location>
</feature>
<feature type="compositionally biased region" description="Polar residues" evidence="2">
    <location>
        <begin position="196"/>
        <end position="217"/>
    </location>
</feature>
<keyword evidence="1" id="KW-0677">Repeat</keyword>
<gene>
    <name evidence="3" type="ORF">AGERDE_LOCUS1171</name>
</gene>
<evidence type="ECO:0000256" key="2">
    <source>
        <dbReference type="SAM" id="MobiDB-lite"/>
    </source>
</evidence>
<dbReference type="PANTHER" id="PTHR46430">
    <property type="entry name" value="PROTEIN SKT5-RELATED"/>
    <property type="match status" value="1"/>
</dbReference>
<feature type="region of interest" description="Disordered" evidence="2">
    <location>
        <begin position="15"/>
        <end position="76"/>
    </location>
</feature>
<feature type="compositionally biased region" description="Low complexity" evidence="2">
    <location>
        <begin position="178"/>
        <end position="195"/>
    </location>
</feature>
<comment type="caution">
    <text evidence="3">The sequence shown here is derived from an EMBL/GenBank/DDBJ whole genome shotgun (WGS) entry which is preliminary data.</text>
</comment>
<feature type="region of interest" description="Disordered" evidence="2">
    <location>
        <begin position="141"/>
        <end position="252"/>
    </location>
</feature>
<accession>A0A9N8V8V8</accession>
<dbReference type="Proteomes" id="UP000789831">
    <property type="component" value="Unassembled WGS sequence"/>
</dbReference>
<dbReference type="InterPro" id="IPR011990">
    <property type="entry name" value="TPR-like_helical_dom_sf"/>
</dbReference>
<dbReference type="Pfam" id="PF08238">
    <property type="entry name" value="Sel1"/>
    <property type="match status" value="7"/>
</dbReference>
<evidence type="ECO:0000256" key="1">
    <source>
        <dbReference type="ARBA" id="ARBA00022737"/>
    </source>
</evidence>
<dbReference type="SUPFAM" id="SSF81901">
    <property type="entry name" value="HCP-like"/>
    <property type="match status" value="1"/>
</dbReference>
<dbReference type="Gene3D" id="1.25.40.10">
    <property type="entry name" value="Tetratricopeptide repeat domain"/>
    <property type="match status" value="2"/>
</dbReference>
<dbReference type="AlphaFoldDB" id="A0A9N8V8V8"/>
<organism evidence="3 4">
    <name type="scientific">Ambispora gerdemannii</name>
    <dbReference type="NCBI Taxonomy" id="144530"/>
    <lineage>
        <taxon>Eukaryota</taxon>
        <taxon>Fungi</taxon>
        <taxon>Fungi incertae sedis</taxon>
        <taxon>Mucoromycota</taxon>
        <taxon>Glomeromycotina</taxon>
        <taxon>Glomeromycetes</taxon>
        <taxon>Archaeosporales</taxon>
        <taxon>Ambisporaceae</taxon>
        <taxon>Ambispora</taxon>
    </lineage>
</organism>
<reference evidence="3" key="1">
    <citation type="submission" date="2021-06" db="EMBL/GenBank/DDBJ databases">
        <authorList>
            <person name="Kallberg Y."/>
            <person name="Tangrot J."/>
            <person name="Rosling A."/>
        </authorList>
    </citation>
    <scope>NUCLEOTIDE SEQUENCE</scope>
    <source>
        <strain evidence="3">MT106</strain>
    </source>
</reference>
<dbReference type="InterPro" id="IPR006597">
    <property type="entry name" value="Sel1-like"/>
</dbReference>
<proteinExistence type="predicted"/>